<gene>
    <name evidence="1" type="ORF">H9659_08190</name>
</gene>
<dbReference type="RefSeq" id="WP_191689458.1">
    <property type="nucleotide sequence ID" value="NZ_JACSQY010000005.1"/>
</dbReference>
<sequence>MKLFHWSYTRKYQVKGVFDTFPDTVVVFRQINGYYFINTMKGLNPMDLPTRKHYVQMEYLINKELGTLPAYKNRRALQKRESS</sequence>
<evidence type="ECO:0000313" key="1">
    <source>
        <dbReference type="EMBL" id="MBD7908307.1"/>
    </source>
</evidence>
<dbReference type="EMBL" id="JACSQY010000005">
    <property type="protein sequence ID" value="MBD7908307.1"/>
    <property type="molecule type" value="Genomic_DNA"/>
</dbReference>
<keyword evidence="2" id="KW-1185">Reference proteome</keyword>
<reference evidence="1 2" key="1">
    <citation type="submission" date="2020-08" db="EMBL/GenBank/DDBJ databases">
        <title>A Genomic Blueprint of the Chicken Gut Microbiome.</title>
        <authorList>
            <person name="Gilroy R."/>
            <person name="Ravi A."/>
            <person name="Getino M."/>
            <person name="Pursley I."/>
            <person name="Horton D.L."/>
            <person name="Alikhan N.-F."/>
            <person name="Baker D."/>
            <person name="Gharbi K."/>
            <person name="Hall N."/>
            <person name="Watson M."/>
            <person name="Adriaenssens E.M."/>
            <person name="Foster-Nyarko E."/>
            <person name="Jarju S."/>
            <person name="Secka A."/>
            <person name="Antonio M."/>
            <person name="Oren A."/>
            <person name="Chaudhuri R."/>
            <person name="La Ragione R.M."/>
            <person name="Hildebrand F."/>
            <person name="Pallen M.J."/>
        </authorList>
    </citation>
    <scope>NUCLEOTIDE SEQUENCE [LARGE SCALE GENOMIC DNA]</scope>
    <source>
        <strain evidence="1 2">Sa3CUA8</strain>
    </source>
</reference>
<name>A0ABR8PJF6_9BACL</name>
<proteinExistence type="predicted"/>
<protein>
    <submittedName>
        <fullName evidence="1">Uncharacterized protein</fullName>
    </submittedName>
</protein>
<comment type="caution">
    <text evidence="1">The sequence shown here is derived from an EMBL/GenBank/DDBJ whole genome shotgun (WGS) entry which is preliminary data.</text>
</comment>
<accession>A0ABR8PJF6</accession>
<dbReference type="Proteomes" id="UP000659496">
    <property type="component" value="Unassembled WGS sequence"/>
</dbReference>
<evidence type="ECO:0000313" key="2">
    <source>
        <dbReference type="Proteomes" id="UP000659496"/>
    </source>
</evidence>
<organism evidence="1 2">
    <name type="scientific">Sporosarcina gallistercoris</name>
    <dbReference type="NCBI Taxonomy" id="2762245"/>
    <lineage>
        <taxon>Bacteria</taxon>
        <taxon>Bacillati</taxon>
        <taxon>Bacillota</taxon>
        <taxon>Bacilli</taxon>
        <taxon>Bacillales</taxon>
        <taxon>Caryophanaceae</taxon>
        <taxon>Sporosarcina</taxon>
    </lineage>
</organism>